<reference evidence="10 11" key="1">
    <citation type="submission" date="2019-01" db="EMBL/GenBank/DDBJ databases">
        <title>Weissella sp. nov., a novel lactic acid bacterium isolated from animal feces.</title>
        <authorList>
            <person name="Wang L.-T."/>
        </authorList>
    </citation>
    <scope>NUCLEOTIDE SEQUENCE [LARGE SCALE GENOMIC DNA]</scope>
    <source>
        <strain evidence="10 11">8H-2</strain>
    </source>
</reference>
<dbReference type="EMBL" id="SDGZ01000013">
    <property type="protein sequence ID" value="TYC49820.1"/>
    <property type="molecule type" value="Genomic_DNA"/>
</dbReference>
<name>A0A6C2C777_9LACO</name>
<protein>
    <submittedName>
        <fullName evidence="10">ABC transporter ATP-binding protein</fullName>
    </submittedName>
</protein>
<dbReference type="SUPFAM" id="SSF52540">
    <property type="entry name" value="P-loop containing nucleoside triphosphate hydrolases"/>
    <property type="match status" value="2"/>
</dbReference>
<dbReference type="PROSITE" id="PS50893">
    <property type="entry name" value="ABC_TRANSPORTER_2"/>
    <property type="match status" value="2"/>
</dbReference>
<keyword evidence="5" id="KW-0547">Nucleotide-binding</keyword>
<keyword evidence="7" id="KW-1278">Translocase</keyword>
<dbReference type="GO" id="GO:0016887">
    <property type="term" value="F:ATP hydrolysis activity"/>
    <property type="evidence" value="ECO:0007669"/>
    <property type="project" value="InterPro"/>
</dbReference>
<dbReference type="GO" id="GO:0043190">
    <property type="term" value="C:ATP-binding cassette (ABC) transporter complex"/>
    <property type="evidence" value="ECO:0007669"/>
    <property type="project" value="TreeGrafter"/>
</dbReference>
<comment type="caution">
    <text evidence="10">The sequence shown here is derived from an EMBL/GenBank/DDBJ whole genome shotgun (WGS) entry which is preliminary data.</text>
</comment>
<gene>
    <name evidence="10" type="ORF">ESZ50_04310</name>
</gene>
<dbReference type="PANTHER" id="PTHR43553:SF27">
    <property type="entry name" value="ENERGY-COUPLING FACTOR TRANSPORTER ATP-BINDING PROTEIN ECFA2"/>
    <property type="match status" value="1"/>
</dbReference>
<keyword evidence="3" id="KW-0813">Transport</keyword>
<evidence type="ECO:0000259" key="9">
    <source>
        <dbReference type="PROSITE" id="PS50893"/>
    </source>
</evidence>
<evidence type="ECO:0000256" key="6">
    <source>
        <dbReference type="ARBA" id="ARBA00022840"/>
    </source>
</evidence>
<dbReference type="GO" id="GO:0005524">
    <property type="term" value="F:ATP binding"/>
    <property type="evidence" value="ECO:0007669"/>
    <property type="project" value="UniProtKB-KW"/>
</dbReference>
<accession>A0A6C2C777</accession>
<dbReference type="InterPro" id="IPR003439">
    <property type="entry name" value="ABC_transporter-like_ATP-bd"/>
</dbReference>
<dbReference type="InterPro" id="IPR027417">
    <property type="entry name" value="P-loop_NTPase"/>
</dbReference>
<dbReference type="PANTHER" id="PTHR43553">
    <property type="entry name" value="HEAVY METAL TRANSPORTER"/>
    <property type="match status" value="1"/>
</dbReference>
<comment type="similarity">
    <text evidence="2">Belongs to the ABC transporter superfamily.</text>
</comment>
<keyword evidence="6 10" id="KW-0067">ATP-binding</keyword>
<evidence type="ECO:0000313" key="11">
    <source>
        <dbReference type="Proteomes" id="UP000371977"/>
    </source>
</evidence>
<dbReference type="RefSeq" id="WP_148622379.1">
    <property type="nucleotide sequence ID" value="NZ_SDGZ01000013.1"/>
</dbReference>
<evidence type="ECO:0000313" key="10">
    <source>
        <dbReference type="EMBL" id="TYC49820.1"/>
    </source>
</evidence>
<keyword evidence="8" id="KW-0472">Membrane</keyword>
<dbReference type="Gene3D" id="3.40.50.300">
    <property type="entry name" value="P-loop containing nucleotide triphosphate hydrolases"/>
    <property type="match status" value="2"/>
</dbReference>
<dbReference type="PROSITE" id="PS00211">
    <property type="entry name" value="ABC_TRANSPORTER_1"/>
    <property type="match status" value="1"/>
</dbReference>
<organism evidence="10 11">
    <name type="scientific">Weissella muntiaci</name>
    <dbReference type="NCBI Taxonomy" id="2508881"/>
    <lineage>
        <taxon>Bacteria</taxon>
        <taxon>Bacillati</taxon>
        <taxon>Bacillota</taxon>
        <taxon>Bacilli</taxon>
        <taxon>Lactobacillales</taxon>
        <taxon>Lactobacillaceae</taxon>
        <taxon>Weissella</taxon>
    </lineage>
</organism>
<dbReference type="GO" id="GO:0042626">
    <property type="term" value="F:ATPase-coupled transmembrane transporter activity"/>
    <property type="evidence" value="ECO:0007669"/>
    <property type="project" value="TreeGrafter"/>
</dbReference>
<dbReference type="OrthoDB" id="501320at2"/>
<evidence type="ECO:0000256" key="3">
    <source>
        <dbReference type="ARBA" id="ARBA00022448"/>
    </source>
</evidence>
<dbReference type="Proteomes" id="UP000371977">
    <property type="component" value="Unassembled WGS sequence"/>
</dbReference>
<dbReference type="InterPro" id="IPR050095">
    <property type="entry name" value="ECF_ABC_transporter_ATP-bd"/>
</dbReference>
<dbReference type="AlphaFoldDB" id="A0A6C2C777"/>
<evidence type="ECO:0000256" key="4">
    <source>
        <dbReference type="ARBA" id="ARBA00022475"/>
    </source>
</evidence>
<evidence type="ECO:0000256" key="7">
    <source>
        <dbReference type="ARBA" id="ARBA00022967"/>
    </source>
</evidence>
<evidence type="ECO:0000256" key="8">
    <source>
        <dbReference type="ARBA" id="ARBA00023136"/>
    </source>
</evidence>
<feature type="domain" description="ABC transporter" evidence="9">
    <location>
        <begin position="252"/>
        <end position="472"/>
    </location>
</feature>
<dbReference type="CDD" id="cd03225">
    <property type="entry name" value="ABC_cobalt_CbiO_domain1"/>
    <property type="match status" value="2"/>
</dbReference>
<evidence type="ECO:0000256" key="2">
    <source>
        <dbReference type="ARBA" id="ARBA00005417"/>
    </source>
</evidence>
<evidence type="ECO:0000256" key="1">
    <source>
        <dbReference type="ARBA" id="ARBA00004202"/>
    </source>
</evidence>
<dbReference type="SMART" id="SM00382">
    <property type="entry name" value="AAA"/>
    <property type="match status" value="2"/>
</dbReference>
<keyword evidence="4" id="KW-1003">Cell membrane</keyword>
<comment type="subcellular location">
    <subcellularLocation>
        <location evidence="1">Cell membrane</location>
        <topology evidence="1">Peripheral membrane protein</topology>
    </subcellularLocation>
</comment>
<keyword evidence="11" id="KW-1185">Reference proteome</keyword>
<dbReference type="InterPro" id="IPR003593">
    <property type="entry name" value="AAA+_ATPase"/>
</dbReference>
<sequence length="472" mass="52761">MTAITVSNLSFRYQNSGPNIIENINFTPEPASFNLLAGSSGSGKSTLLKIMAGLYPQFGGTITAGQVLLNGQEIGPIVPFERAQRIALLFQNPDRQFAMRTAWEQLIFSLENLQLSPELITQRATDALQKFDLWELRNQSLQTLSGGEQQRVALANILALDSDIILLDEPFANVDPTGRQTILSQLKLLQIEHGKTIIISDHDLHDYIDLADAVFTLEQQHLTRQPLGILTDLPSDTLIWHAQNKLPESGQLAWHNLTIEVGSRRLLNQQSWQLPENQLGLLSGPNGIGKSTFFKALAHLQPYQGQITFAEQVSEKIKLKNWTSKVAWVMQNARDQFITLTVSDELAISSRHSANPAYWTTTVIEQAIQDLNLTAVLEQSVYQLSGGQQKKLQTLSMLIMAPQVLLIDEPLAGLDYQSSQVLLSLIQRVVHDLNLSALMISHQRTGLQPYLDYELRLDHEQIVDLRGLSHES</sequence>
<evidence type="ECO:0000256" key="5">
    <source>
        <dbReference type="ARBA" id="ARBA00022741"/>
    </source>
</evidence>
<dbReference type="InterPro" id="IPR015856">
    <property type="entry name" value="ABC_transpr_CbiO/EcfA_su"/>
</dbReference>
<feature type="domain" description="ABC transporter" evidence="9">
    <location>
        <begin position="4"/>
        <end position="244"/>
    </location>
</feature>
<proteinExistence type="inferred from homology"/>
<dbReference type="InterPro" id="IPR017871">
    <property type="entry name" value="ABC_transporter-like_CS"/>
</dbReference>
<dbReference type="Pfam" id="PF00005">
    <property type="entry name" value="ABC_tran"/>
    <property type="match status" value="2"/>
</dbReference>